<accession>A0A2G2XSA8</accession>
<evidence type="ECO:0000256" key="1">
    <source>
        <dbReference type="SAM" id="MobiDB-lite"/>
    </source>
</evidence>
<dbReference type="Proteomes" id="UP000224567">
    <property type="component" value="Unassembled WGS sequence"/>
</dbReference>
<proteinExistence type="predicted"/>
<dbReference type="AlphaFoldDB" id="A0A2G2XSA8"/>
<sequence>MSAVAPENPLLHRRRSSSTIPPKLGLAHQSSASTITTPTNNILVSTSLTNSAILPRKRSLPDQLSASTITTSSSSTSASSSLTNSIADDYELFSIKPVSYTSLRDILPPSSINSPGSEISIRNRLVKQAAWAYLQPMATSPDSSSRSLFGCMFFRFPVNNPVAGVIELFDRCILAPLTRAVDWLLRAIWIRSSR</sequence>
<evidence type="ECO:0000313" key="2">
    <source>
        <dbReference type="EMBL" id="PHT60339.1"/>
    </source>
</evidence>
<dbReference type="PANTHER" id="PTHR34569">
    <property type="entry name" value="EXPRESSED PROTEIN"/>
    <property type="match status" value="1"/>
</dbReference>
<dbReference type="EMBL" id="MLFT02000001">
    <property type="protein sequence ID" value="PHT60339.1"/>
    <property type="molecule type" value="Genomic_DNA"/>
</dbReference>
<dbReference type="OrthoDB" id="1700296at2759"/>
<protein>
    <submittedName>
        <fullName evidence="2">Uncharacterized protein</fullName>
    </submittedName>
</protein>
<gene>
    <name evidence="2" type="ORF">CQW23_02702</name>
</gene>
<comment type="caution">
    <text evidence="2">The sequence shown here is derived from an EMBL/GenBank/DDBJ whole genome shotgun (WGS) entry which is preliminary data.</text>
</comment>
<reference evidence="2 3" key="1">
    <citation type="journal article" date="2017" name="Genome Biol.">
        <title>New reference genome sequences of hot pepper reveal the massive evolution of plant disease-resistance genes by retroduplication.</title>
        <authorList>
            <person name="Kim S."/>
            <person name="Park J."/>
            <person name="Yeom S.I."/>
            <person name="Kim Y.M."/>
            <person name="Seo E."/>
            <person name="Kim K.T."/>
            <person name="Kim M.S."/>
            <person name="Lee J.M."/>
            <person name="Cheong K."/>
            <person name="Shin H.S."/>
            <person name="Kim S.B."/>
            <person name="Han K."/>
            <person name="Lee J."/>
            <person name="Park M."/>
            <person name="Lee H.A."/>
            <person name="Lee H.Y."/>
            <person name="Lee Y."/>
            <person name="Oh S."/>
            <person name="Lee J.H."/>
            <person name="Choi E."/>
            <person name="Choi E."/>
            <person name="Lee S.E."/>
            <person name="Jeon J."/>
            <person name="Kim H."/>
            <person name="Choi G."/>
            <person name="Song H."/>
            <person name="Lee J."/>
            <person name="Lee S.C."/>
            <person name="Kwon J.K."/>
            <person name="Lee H.Y."/>
            <person name="Koo N."/>
            <person name="Hong Y."/>
            <person name="Kim R.W."/>
            <person name="Kang W.H."/>
            <person name="Huh J.H."/>
            <person name="Kang B.C."/>
            <person name="Yang T.J."/>
            <person name="Lee Y.H."/>
            <person name="Bennetzen J.L."/>
            <person name="Choi D."/>
        </authorList>
    </citation>
    <scope>NUCLEOTIDE SEQUENCE [LARGE SCALE GENOMIC DNA]</scope>
    <source>
        <strain evidence="3">cv. PBC81</strain>
    </source>
</reference>
<organism evidence="2 3">
    <name type="scientific">Capsicum baccatum</name>
    <name type="common">Peruvian pepper</name>
    <dbReference type="NCBI Taxonomy" id="33114"/>
    <lineage>
        <taxon>Eukaryota</taxon>
        <taxon>Viridiplantae</taxon>
        <taxon>Streptophyta</taxon>
        <taxon>Embryophyta</taxon>
        <taxon>Tracheophyta</taxon>
        <taxon>Spermatophyta</taxon>
        <taxon>Magnoliopsida</taxon>
        <taxon>eudicotyledons</taxon>
        <taxon>Gunneridae</taxon>
        <taxon>Pentapetalae</taxon>
        <taxon>asterids</taxon>
        <taxon>lamiids</taxon>
        <taxon>Solanales</taxon>
        <taxon>Solanaceae</taxon>
        <taxon>Solanoideae</taxon>
        <taxon>Capsiceae</taxon>
        <taxon>Capsicum</taxon>
    </lineage>
</organism>
<name>A0A2G2XSA8_CAPBA</name>
<evidence type="ECO:0000313" key="3">
    <source>
        <dbReference type="Proteomes" id="UP000224567"/>
    </source>
</evidence>
<feature type="region of interest" description="Disordered" evidence="1">
    <location>
        <begin position="1"/>
        <end position="31"/>
    </location>
</feature>
<reference evidence="3" key="2">
    <citation type="journal article" date="2017" name="J. Anim. Genet.">
        <title>Multiple reference genome sequences of hot pepper reveal the massive evolution of plant disease resistance genes by retroduplication.</title>
        <authorList>
            <person name="Kim S."/>
            <person name="Park J."/>
            <person name="Yeom S.-I."/>
            <person name="Kim Y.-M."/>
            <person name="Seo E."/>
            <person name="Kim K.-T."/>
            <person name="Kim M.-S."/>
            <person name="Lee J.M."/>
            <person name="Cheong K."/>
            <person name="Shin H.-S."/>
            <person name="Kim S.-B."/>
            <person name="Han K."/>
            <person name="Lee J."/>
            <person name="Park M."/>
            <person name="Lee H.-A."/>
            <person name="Lee H.-Y."/>
            <person name="Lee Y."/>
            <person name="Oh S."/>
            <person name="Lee J.H."/>
            <person name="Choi E."/>
            <person name="Choi E."/>
            <person name="Lee S.E."/>
            <person name="Jeon J."/>
            <person name="Kim H."/>
            <person name="Choi G."/>
            <person name="Song H."/>
            <person name="Lee J."/>
            <person name="Lee S.-C."/>
            <person name="Kwon J.-K."/>
            <person name="Lee H.-Y."/>
            <person name="Koo N."/>
            <person name="Hong Y."/>
            <person name="Kim R.W."/>
            <person name="Kang W.-H."/>
            <person name="Huh J.H."/>
            <person name="Kang B.-C."/>
            <person name="Yang T.-J."/>
            <person name="Lee Y.-H."/>
            <person name="Bennetzen J.L."/>
            <person name="Choi D."/>
        </authorList>
    </citation>
    <scope>NUCLEOTIDE SEQUENCE [LARGE SCALE GENOMIC DNA]</scope>
    <source>
        <strain evidence="3">cv. PBC81</strain>
    </source>
</reference>
<keyword evidence="3" id="KW-1185">Reference proteome</keyword>
<dbReference type="PANTHER" id="PTHR34569:SF12">
    <property type="entry name" value="TRANSMEMBRANE PROTEIN"/>
    <property type="match status" value="1"/>
</dbReference>